<evidence type="ECO:0000256" key="2">
    <source>
        <dbReference type="ARBA" id="ARBA00009854"/>
    </source>
</evidence>
<dbReference type="NCBIfam" id="TIGR01625">
    <property type="entry name" value="YidE_YbjL_dupl"/>
    <property type="match status" value="2"/>
</dbReference>
<evidence type="ECO:0000256" key="9">
    <source>
        <dbReference type="SAM" id="Phobius"/>
    </source>
</evidence>
<comment type="caution">
    <text evidence="11">The sequence shown here is derived from an EMBL/GenBank/DDBJ whole genome shotgun (WGS) entry which is preliminary data.</text>
</comment>
<dbReference type="Pfam" id="PF02080">
    <property type="entry name" value="TrkA_C"/>
    <property type="match status" value="2"/>
</dbReference>
<protein>
    <submittedName>
        <fullName evidence="11">Transport protein</fullName>
    </submittedName>
</protein>
<dbReference type="GO" id="GO:0006813">
    <property type="term" value="P:potassium ion transport"/>
    <property type="evidence" value="ECO:0007669"/>
    <property type="project" value="InterPro"/>
</dbReference>
<feature type="transmembrane region" description="Helical" evidence="9">
    <location>
        <begin position="116"/>
        <end position="147"/>
    </location>
</feature>
<keyword evidence="3" id="KW-0813">Transport</keyword>
<feature type="transmembrane region" description="Helical" evidence="9">
    <location>
        <begin position="417"/>
        <end position="436"/>
    </location>
</feature>
<dbReference type="PANTHER" id="PTHR30445">
    <property type="entry name" value="K(+)_H(+) ANTIPORTER SUBUNIT KHTT"/>
    <property type="match status" value="1"/>
</dbReference>
<dbReference type="NCBIfam" id="NF003007">
    <property type="entry name" value="PRK03818.1"/>
    <property type="match status" value="1"/>
</dbReference>
<dbReference type="InterPro" id="IPR006037">
    <property type="entry name" value="RCK_C"/>
</dbReference>
<dbReference type="Proteomes" id="UP001058124">
    <property type="component" value="Unassembled WGS sequence"/>
</dbReference>
<gene>
    <name evidence="11" type="ORF">SOASR030_09800</name>
</gene>
<evidence type="ECO:0000313" key="11">
    <source>
        <dbReference type="EMBL" id="GKX54868.1"/>
    </source>
</evidence>
<keyword evidence="7 9" id="KW-1133">Transmembrane helix</keyword>
<evidence type="ECO:0000313" key="12">
    <source>
        <dbReference type="Proteomes" id="UP001058124"/>
    </source>
</evidence>
<evidence type="ECO:0000256" key="6">
    <source>
        <dbReference type="ARBA" id="ARBA00022737"/>
    </source>
</evidence>
<name>A0AAV5MYD9_9GAMM</name>
<dbReference type="SUPFAM" id="SSF116726">
    <property type="entry name" value="TrkA C-terminal domain-like"/>
    <property type="match status" value="2"/>
</dbReference>
<dbReference type="PANTHER" id="PTHR30445:SF3">
    <property type="entry name" value="TRANSPORT PROTEIN YIDE-RELATED"/>
    <property type="match status" value="1"/>
</dbReference>
<keyword evidence="5 9" id="KW-0812">Transmembrane</keyword>
<dbReference type="GO" id="GO:0005886">
    <property type="term" value="C:plasma membrane"/>
    <property type="evidence" value="ECO:0007669"/>
    <property type="project" value="UniProtKB-SubCell"/>
</dbReference>
<feature type="transmembrane region" description="Helical" evidence="9">
    <location>
        <begin position="545"/>
        <end position="570"/>
    </location>
</feature>
<proteinExistence type="inferred from homology"/>
<accession>A0AAV5MYD9</accession>
<comment type="subcellular location">
    <subcellularLocation>
        <location evidence="1">Cell membrane</location>
        <topology evidence="1">Multi-pass membrane protein</topology>
    </subcellularLocation>
</comment>
<feature type="domain" description="RCK C-terminal" evidence="10">
    <location>
        <begin position="215"/>
        <end position="297"/>
    </location>
</feature>
<keyword evidence="8 9" id="KW-0472">Membrane</keyword>
<evidence type="ECO:0000256" key="8">
    <source>
        <dbReference type="ARBA" id="ARBA00023136"/>
    </source>
</evidence>
<evidence type="ECO:0000256" key="1">
    <source>
        <dbReference type="ARBA" id="ARBA00004651"/>
    </source>
</evidence>
<keyword evidence="12" id="KW-1185">Reference proteome</keyword>
<keyword evidence="6" id="KW-0677">Repeat</keyword>
<dbReference type="InterPro" id="IPR050144">
    <property type="entry name" value="AAE_transporter"/>
</dbReference>
<feature type="transmembrane region" description="Helical" evidence="9">
    <location>
        <begin position="457"/>
        <end position="479"/>
    </location>
</feature>
<feature type="transmembrane region" description="Helical" evidence="9">
    <location>
        <begin position="485"/>
        <end position="506"/>
    </location>
</feature>
<feature type="transmembrane region" description="Helical" evidence="9">
    <location>
        <begin position="513"/>
        <end position="533"/>
    </location>
</feature>
<dbReference type="EMBL" id="BRLH01000001">
    <property type="protein sequence ID" value="GKX54868.1"/>
    <property type="molecule type" value="Genomic_DNA"/>
</dbReference>
<organism evidence="11 12">
    <name type="scientific">Leminorella grimontii</name>
    <dbReference type="NCBI Taxonomy" id="82981"/>
    <lineage>
        <taxon>Bacteria</taxon>
        <taxon>Pseudomonadati</taxon>
        <taxon>Pseudomonadota</taxon>
        <taxon>Gammaproteobacteria</taxon>
        <taxon>Enterobacterales</taxon>
        <taxon>Budviciaceae</taxon>
        <taxon>Leminorella</taxon>
    </lineage>
</organism>
<dbReference type="Pfam" id="PF06826">
    <property type="entry name" value="Asp-Al_Ex"/>
    <property type="match status" value="2"/>
</dbReference>
<keyword evidence="4" id="KW-1003">Cell membrane</keyword>
<feature type="transmembrane region" description="Helical" evidence="9">
    <location>
        <begin position="183"/>
        <end position="203"/>
    </location>
</feature>
<dbReference type="AlphaFoldDB" id="A0AAV5MYD9"/>
<evidence type="ECO:0000256" key="3">
    <source>
        <dbReference type="ARBA" id="ARBA00022448"/>
    </source>
</evidence>
<dbReference type="Gene3D" id="3.30.70.1450">
    <property type="entry name" value="Regulator of K+ conductance, C-terminal domain"/>
    <property type="match status" value="2"/>
</dbReference>
<feature type="domain" description="RCK C-terminal" evidence="10">
    <location>
        <begin position="300"/>
        <end position="381"/>
    </location>
</feature>
<dbReference type="InterPro" id="IPR006512">
    <property type="entry name" value="YidE_YbjL"/>
</dbReference>
<evidence type="ECO:0000259" key="10">
    <source>
        <dbReference type="PROSITE" id="PS51202"/>
    </source>
</evidence>
<sequence>MAFIDNLDKPLGKGFSARIETMSDIALTVSLLALVAVVGLWVGNWKVRGVGLGIGGVLFGGIAVGHFSHVYHISLNENMLHFIQEFGLILFVYSIGIQVGPGFFSSLRRSGMRLNAFACLLVLTGGLVTAALHKIFAIPLPIVLGIFSGAVTNTPSLGAGQQVLSDLSAPAELVNQMGMAYAMAYPFGICGILLAMWIIRLAFRINVDKEAKAFDQISGAAADNLQTMNIQVCNTNLVGMQLQDIPIVNEEGVVCSRLKRENLLMVPSATTTIEMGDLLHLVGDRHLLNQAKLLIGTEVDVALSTRTRDLQMARVVVTSEKVMGKKIADLNLHRYDVVITRLNRAGVELVASRSLSLHFGDILNLVGKPSSIDTVADLVGNAQQRLQQVQMLPVFIGIGLGVLLGSIPLFIPGFPAALRLGLAGGPLVVALILGRIGTLGKMHWFMPPSANLALRELGIVLFLSVVGFKSGASFISTLLNGDGVIWMGYGALITIVPLLVVGLLAYAVAKMNYLTICGLLAGSMTDPPALAFANGMHPTSGAAALSYATVYPLAMFLRIMSPQLLALIFWI</sequence>
<evidence type="ECO:0000256" key="5">
    <source>
        <dbReference type="ARBA" id="ARBA00022692"/>
    </source>
</evidence>
<feature type="transmembrane region" description="Helical" evidence="9">
    <location>
        <begin position="50"/>
        <end position="74"/>
    </location>
</feature>
<evidence type="ECO:0000256" key="7">
    <source>
        <dbReference type="ARBA" id="ARBA00022989"/>
    </source>
</evidence>
<feature type="transmembrane region" description="Helical" evidence="9">
    <location>
        <begin position="25"/>
        <end position="43"/>
    </location>
</feature>
<comment type="similarity">
    <text evidence="2">Belongs to the AAE transporter (TC 2.A.81) family.</text>
</comment>
<dbReference type="GO" id="GO:0008324">
    <property type="term" value="F:monoatomic cation transmembrane transporter activity"/>
    <property type="evidence" value="ECO:0007669"/>
    <property type="project" value="InterPro"/>
</dbReference>
<dbReference type="PROSITE" id="PS51202">
    <property type="entry name" value="RCK_C"/>
    <property type="match status" value="2"/>
</dbReference>
<feature type="transmembrane region" description="Helical" evidence="9">
    <location>
        <begin position="86"/>
        <end position="104"/>
    </location>
</feature>
<dbReference type="InterPro" id="IPR036721">
    <property type="entry name" value="RCK_C_sf"/>
</dbReference>
<evidence type="ECO:0000256" key="4">
    <source>
        <dbReference type="ARBA" id="ARBA00022475"/>
    </source>
</evidence>
<feature type="transmembrane region" description="Helical" evidence="9">
    <location>
        <begin position="391"/>
        <end position="411"/>
    </location>
</feature>
<reference evidence="11" key="1">
    <citation type="submission" date="2022-06" db="EMBL/GenBank/DDBJ databases">
        <title>Draft genome sequences of Leminorella grimontii str. JCM5902.</title>
        <authorList>
            <person name="Wakabayashi Y."/>
            <person name="Kojima K."/>
        </authorList>
    </citation>
    <scope>NUCLEOTIDE SEQUENCE</scope>
    <source>
        <strain evidence="11">JCM 5902</strain>
    </source>
</reference>